<dbReference type="EMBL" id="BAAAJK010000001">
    <property type="protein sequence ID" value="GAA1379391.1"/>
    <property type="molecule type" value="Genomic_DNA"/>
</dbReference>
<organism evidence="1 2">
    <name type="scientific">Pseudonocardia kongjuensis</name>
    <dbReference type="NCBI Taxonomy" id="102227"/>
    <lineage>
        <taxon>Bacteria</taxon>
        <taxon>Bacillati</taxon>
        <taxon>Actinomycetota</taxon>
        <taxon>Actinomycetes</taxon>
        <taxon>Pseudonocardiales</taxon>
        <taxon>Pseudonocardiaceae</taxon>
        <taxon>Pseudonocardia</taxon>
    </lineage>
</organism>
<sequence>MRYAAGSMAVDGLEIDRDGQALLDAVAREELTVDEAVGQVLARYR</sequence>
<comment type="caution">
    <text evidence="1">The sequence shown here is derived from an EMBL/GenBank/DDBJ whole genome shotgun (WGS) entry which is preliminary data.</text>
</comment>
<evidence type="ECO:0008006" key="3">
    <source>
        <dbReference type="Google" id="ProtNLM"/>
    </source>
</evidence>
<dbReference type="Proteomes" id="UP001501414">
    <property type="component" value="Unassembled WGS sequence"/>
</dbReference>
<dbReference type="Gene3D" id="1.10.8.1050">
    <property type="entry name" value="Antitoxin VbhA-like"/>
    <property type="match status" value="1"/>
</dbReference>
<evidence type="ECO:0000313" key="2">
    <source>
        <dbReference type="Proteomes" id="UP001501414"/>
    </source>
</evidence>
<proteinExistence type="predicted"/>
<dbReference type="InterPro" id="IPR043038">
    <property type="entry name" value="VbhA_sf"/>
</dbReference>
<protein>
    <recommendedName>
        <fullName evidence="3">Antitoxin VbhA domain-containing protein</fullName>
    </recommendedName>
</protein>
<accession>A0ABN1XFX0</accession>
<reference evidence="1 2" key="1">
    <citation type="journal article" date="2019" name="Int. J. Syst. Evol. Microbiol.">
        <title>The Global Catalogue of Microorganisms (GCM) 10K type strain sequencing project: providing services to taxonomists for standard genome sequencing and annotation.</title>
        <authorList>
            <consortium name="The Broad Institute Genomics Platform"/>
            <consortium name="The Broad Institute Genome Sequencing Center for Infectious Disease"/>
            <person name="Wu L."/>
            <person name="Ma J."/>
        </authorList>
    </citation>
    <scope>NUCLEOTIDE SEQUENCE [LARGE SCALE GENOMIC DNA]</scope>
    <source>
        <strain evidence="1 2">JCM 11896</strain>
    </source>
</reference>
<name>A0ABN1XFX0_9PSEU</name>
<dbReference type="CDD" id="cd11586">
    <property type="entry name" value="VbhA_like"/>
    <property type="match status" value="1"/>
</dbReference>
<evidence type="ECO:0000313" key="1">
    <source>
        <dbReference type="EMBL" id="GAA1379391.1"/>
    </source>
</evidence>
<dbReference type="InterPro" id="IPR033788">
    <property type="entry name" value="VbhA-like"/>
</dbReference>
<keyword evidence="2" id="KW-1185">Reference proteome</keyword>
<gene>
    <name evidence="1" type="ORF">GCM10009613_01980</name>
</gene>